<dbReference type="InterPro" id="IPR027413">
    <property type="entry name" value="GROEL-like_equatorial_sf"/>
</dbReference>
<dbReference type="InterPro" id="IPR054827">
    <property type="entry name" value="thermosome_alpha"/>
</dbReference>
<dbReference type="InterPro" id="IPR053374">
    <property type="entry name" value="TCP-1_chaperonin"/>
</dbReference>
<sequence length="561" mass="58509">MTHGTPGWYGRLRSAGGERLSGDEARRANLRAGRALAGTLRTTLGPRGCDKLLVGSDGVVVVTNDGASILDRMEIDHPAASLLLDVASQQADQVGDGTTSAVLLAGALLGEAESLFERGLHPTTVGEGYWRACDLALDRLPELTVETDGGDRERLVDVVRTAVTGKWTDREATHLAELAADAVLAVGEGDRVDRDRIVLHAVPGGSPTDTELVDGLVVDMAESSTTATDRADDLPRRLTDARVALVDTPLDVPTTRTTRSVAVESVDGLEALTTYETDQRDRRAAALLDAGADVVFCQQAVDEDLAGRLAAGGVFVAERTRQDELYKLARATGARLVATTADLTPTDLGRAGVVERRTVGDRDLTVVRGNAATEQVSVLLRGGTDHVVEETRRVLEDCLTVAVLAYRGDGLLPGGGATEAALAAHLRESARGLGGREALAVEAAATALEVVPRTLAENAGVPVVDALTDLRAHHAQGRSTVGIGAATGEATEMVAEGVLEPLAVKRRALACATEGATLLLRIDDVVAASAGGGGHGEEGHDHGHSHEHDHGHGGYPWALGH</sequence>
<dbReference type="SUPFAM" id="SSF52029">
    <property type="entry name" value="GroEL apical domain-like"/>
    <property type="match status" value="1"/>
</dbReference>
<dbReference type="NCBIfam" id="NF041082">
    <property type="entry name" value="thermosome_alpha"/>
    <property type="match status" value="1"/>
</dbReference>
<keyword evidence="2 5" id="KW-0547">Nucleotide-binding</keyword>
<dbReference type="InterPro" id="IPR017998">
    <property type="entry name" value="Chaperone_TCP-1"/>
</dbReference>
<evidence type="ECO:0000256" key="2">
    <source>
        <dbReference type="ARBA" id="ARBA00022741"/>
    </source>
</evidence>
<dbReference type="GO" id="GO:0005524">
    <property type="term" value="F:ATP binding"/>
    <property type="evidence" value="ECO:0007669"/>
    <property type="project" value="UniProtKB-KW"/>
</dbReference>
<dbReference type="PRINTS" id="PR00304">
    <property type="entry name" value="TCOMPLEXTCP1"/>
</dbReference>
<dbReference type="NCBIfam" id="NF041083">
    <property type="entry name" value="thermosome_beta"/>
    <property type="match status" value="1"/>
</dbReference>
<dbReference type="Gene3D" id="3.50.7.10">
    <property type="entry name" value="GroEL"/>
    <property type="match status" value="1"/>
</dbReference>
<name>A0ABD5UAS5_9EURY</name>
<evidence type="ECO:0000313" key="8">
    <source>
        <dbReference type="Proteomes" id="UP001596406"/>
    </source>
</evidence>
<dbReference type="RefSeq" id="WP_304447542.1">
    <property type="nucleotide sequence ID" value="NZ_JARRAH010000001.1"/>
</dbReference>
<dbReference type="PROSITE" id="PS00750">
    <property type="entry name" value="TCP1_1"/>
    <property type="match status" value="1"/>
</dbReference>
<gene>
    <name evidence="7" type="primary">thsA</name>
    <name evidence="7" type="ORF">ACFQHK_04915</name>
</gene>
<evidence type="ECO:0000256" key="4">
    <source>
        <dbReference type="ARBA" id="ARBA00023186"/>
    </source>
</evidence>
<dbReference type="Gene3D" id="3.30.260.10">
    <property type="entry name" value="TCP-1-like chaperonin intermediate domain"/>
    <property type="match status" value="1"/>
</dbReference>
<reference evidence="7 8" key="1">
    <citation type="journal article" date="2019" name="Int. J. Syst. Evol. Microbiol.">
        <title>The Global Catalogue of Microorganisms (GCM) 10K type strain sequencing project: providing services to taxonomists for standard genome sequencing and annotation.</title>
        <authorList>
            <consortium name="The Broad Institute Genomics Platform"/>
            <consortium name="The Broad Institute Genome Sequencing Center for Infectious Disease"/>
            <person name="Wu L."/>
            <person name="Ma J."/>
        </authorList>
    </citation>
    <scope>NUCLEOTIDE SEQUENCE [LARGE SCALE GENOMIC DNA]</scope>
    <source>
        <strain evidence="7 8">PSRA2</strain>
    </source>
</reference>
<evidence type="ECO:0000313" key="7">
    <source>
        <dbReference type="EMBL" id="MFC6835847.1"/>
    </source>
</evidence>
<dbReference type="Proteomes" id="UP001596406">
    <property type="component" value="Unassembled WGS sequence"/>
</dbReference>
<dbReference type="InterPro" id="IPR002423">
    <property type="entry name" value="Cpn60/GroEL/TCP-1"/>
</dbReference>
<feature type="compositionally biased region" description="Basic and acidic residues" evidence="6">
    <location>
        <begin position="535"/>
        <end position="552"/>
    </location>
</feature>
<evidence type="ECO:0000256" key="1">
    <source>
        <dbReference type="ARBA" id="ARBA00008020"/>
    </source>
</evidence>
<dbReference type="SUPFAM" id="SSF48592">
    <property type="entry name" value="GroEL equatorial domain-like"/>
    <property type="match status" value="1"/>
</dbReference>
<dbReference type="Pfam" id="PF00118">
    <property type="entry name" value="Cpn60_TCP1"/>
    <property type="match status" value="1"/>
</dbReference>
<dbReference type="PANTHER" id="PTHR11353">
    <property type="entry name" value="CHAPERONIN"/>
    <property type="match status" value="1"/>
</dbReference>
<dbReference type="InterPro" id="IPR027410">
    <property type="entry name" value="TCP-1-like_intermed_sf"/>
</dbReference>
<evidence type="ECO:0000256" key="6">
    <source>
        <dbReference type="SAM" id="MobiDB-lite"/>
    </source>
</evidence>
<comment type="similarity">
    <text evidence="1 5">Belongs to the TCP-1 chaperonin family.</text>
</comment>
<organism evidence="7 8">
    <name type="scientific">Halomarina ordinaria</name>
    <dbReference type="NCBI Taxonomy" id="3033939"/>
    <lineage>
        <taxon>Archaea</taxon>
        <taxon>Methanobacteriati</taxon>
        <taxon>Methanobacteriota</taxon>
        <taxon>Stenosarchaea group</taxon>
        <taxon>Halobacteria</taxon>
        <taxon>Halobacteriales</taxon>
        <taxon>Natronomonadaceae</taxon>
        <taxon>Halomarina</taxon>
    </lineage>
</organism>
<dbReference type="Gene3D" id="1.10.560.10">
    <property type="entry name" value="GroEL-like equatorial domain"/>
    <property type="match status" value="1"/>
</dbReference>
<accession>A0ABD5UAS5</accession>
<evidence type="ECO:0000256" key="5">
    <source>
        <dbReference type="RuleBase" id="RU004187"/>
    </source>
</evidence>
<dbReference type="SUPFAM" id="SSF54849">
    <property type="entry name" value="GroEL-intermediate domain like"/>
    <property type="match status" value="1"/>
</dbReference>
<evidence type="ECO:0000256" key="3">
    <source>
        <dbReference type="ARBA" id="ARBA00022840"/>
    </source>
</evidence>
<keyword evidence="3 5" id="KW-0067">ATP-binding</keyword>
<proteinExistence type="inferred from homology"/>
<dbReference type="EMBL" id="JBHSXM010000001">
    <property type="protein sequence ID" value="MFC6835847.1"/>
    <property type="molecule type" value="Genomic_DNA"/>
</dbReference>
<comment type="caution">
    <text evidence="7">The sequence shown here is derived from an EMBL/GenBank/DDBJ whole genome shotgun (WGS) entry which is preliminary data.</text>
</comment>
<dbReference type="AlphaFoldDB" id="A0ABD5UAS5"/>
<keyword evidence="4 5" id="KW-0143">Chaperone</keyword>
<protein>
    <submittedName>
        <fullName evidence="7">Thermosome subunit alpha</fullName>
    </submittedName>
</protein>
<dbReference type="InterPro" id="IPR002194">
    <property type="entry name" value="Chaperonin_TCP-1_CS"/>
</dbReference>
<keyword evidence="8" id="KW-1185">Reference proteome</keyword>
<dbReference type="InterPro" id="IPR027409">
    <property type="entry name" value="GroEL-like_apical_dom_sf"/>
</dbReference>
<feature type="region of interest" description="Disordered" evidence="6">
    <location>
        <begin position="531"/>
        <end position="561"/>
    </location>
</feature>